<comment type="caution">
    <text evidence="8">The sequence shown here is derived from an EMBL/GenBank/DDBJ whole genome shotgun (WGS) entry which is preliminary data.</text>
</comment>
<evidence type="ECO:0000256" key="3">
    <source>
        <dbReference type="ARBA" id="ARBA00023015"/>
    </source>
</evidence>
<dbReference type="GO" id="GO:0006355">
    <property type="term" value="P:regulation of DNA-templated transcription"/>
    <property type="evidence" value="ECO:0007669"/>
    <property type="project" value="InterPro"/>
</dbReference>
<evidence type="ECO:0000259" key="7">
    <source>
        <dbReference type="PROSITE" id="PS50045"/>
    </source>
</evidence>
<dbReference type="PROSITE" id="PS50045">
    <property type="entry name" value="SIGMA54_INTERACT_4"/>
    <property type="match status" value="1"/>
</dbReference>
<dbReference type="SUPFAM" id="SSF46689">
    <property type="entry name" value="Homeodomain-like"/>
    <property type="match status" value="1"/>
</dbReference>
<dbReference type="PRINTS" id="PR01590">
    <property type="entry name" value="HTHFIS"/>
</dbReference>
<dbReference type="PROSITE" id="PS00688">
    <property type="entry name" value="SIGMA54_INTERACT_3"/>
    <property type="match status" value="1"/>
</dbReference>
<dbReference type="PROSITE" id="PS00676">
    <property type="entry name" value="SIGMA54_INTERACT_2"/>
    <property type="match status" value="1"/>
</dbReference>
<dbReference type="InterPro" id="IPR009057">
    <property type="entry name" value="Homeodomain-like_sf"/>
</dbReference>
<dbReference type="InterPro" id="IPR025943">
    <property type="entry name" value="Sigma_54_int_dom_ATP-bd_2"/>
</dbReference>
<evidence type="ECO:0000313" key="9">
    <source>
        <dbReference type="Proteomes" id="UP000748308"/>
    </source>
</evidence>
<sequence length="273" mass="29423">VVVDGATIPESLLESELFGHVRGAYTGASAAKIGRLPLAEGGTLFLDEIANLSLAAQGKLLLFLDSHRCTAVGSEKEIQLDVRLIAATNQDLESMVREGRFRADLLYRIQVAAVTLPPLRERVLDIGPLASLFVARLGKEMGRPHARLSTDAIELLESCPWPGNVRQLKHVLEGSLVLAERDILHAADLVLPAPAREEAAERGESRADAATALPAGPDPGSVTGRYAEQVAQFERDLITRAMEKTGGNKSAAGRLLGLDDNQIRYLCRKHSVL</sequence>
<dbReference type="InterPro" id="IPR058031">
    <property type="entry name" value="AAA_lid_NorR"/>
</dbReference>
<accession>A0A937XAJ2</accession>
<dbReference type="PANTHER" id="PTHR32071">
    <property type="entry name" value="TRANSCRIPTIONAL REGULATORY PROTEIN"/>
    <property type="match status" value="1"/>
</dbReference>
<dbReference type="Proteomes" id="UP000748308">
    <property type="component" value="Unassembled WGS sequence"/>
</dbReference>
<dbReference type="Gene3D" id="3.40.50.300">
    <property type="entry name" value="P-loop containing nucleotide triphosphate hydrolases"/>
    <property type="match status" value="1"/>
</dbReference>
<evidence type="ECO:0000313" key="8">
    <source>
        <dbReference type="EMBL" id="MBM3317479.1"/>
    </source>
</evidence>
<feature type="region of interest" description="Disordered" evidence="6">
    <location>
        <begin position="197"/>
        <end position="221"/>
    </location>
</feature>
<evidence type="ECO:0000256" key="6">
    <source>
        <dbReference type="SAM" id="MobiDB-lite"/>
    </source>
</evidence>
<organism evidence="8 9">
    <name type="scientific">Eiseniibacteriota bacterium</name>
    <dbReference type="NCBI Taxonomy" id="2212470"/>
    <lineage>
        <taxon>Bacteria</taxon>
        <taxon>Candidatus Eiseniibacteriota</taxon>
    </lineage>
</organism>
<dbReference type="InterPro" id="IPR002078">
    <property type="entry name" value="Sigma_54_int"/>
</dbReference>
<dbReference type="EMBL" id="VGIY01000131">
    <property type="protein sequence ID" value="MBM3317479.1"/>
    <property type="molecule type" value="Genomic_DNA"/>
</dbReference>
<evidence type="ECO:0000256" key="1">
    <source>
        <dbReference type="ARBA" id="ARBA00022741"/>
    </source>
</evidence>
<dbReference type="InterPro" id="IPR002197">
    <property type="entry name" value="HTH_Fis"/>
</dbReference>
<dbReference type="Gene3D" id="1.10.8.60">
    <property type="match status" value="1"/>
</dbReference>
<evidence type="ECO:0000256" key="4">
    <source>
        <dbReference type="ARBA" id="ARBA00023125"/>
    </source>
</evidence>
<keyword evidence="3" id="KW-0805">Transcription regulation</keyword>
<dbReference type="Pfam" id="PF02954">
    <property type="entry name" value="HTH_8"/>
    <property type="match status" value="1"/>
</dbReference>
<gene>
    <name evidence="8" type="ORF">FJY75_06460</name>
</gene>
<dbReference type="CDD" id="cd00009">
    <property type="entry name" value="AAA"/>
    <property type="match status" value="1"/>
</dbReference>
<dbReference type="AlphaFoldDB" id="A0A937XAJ2"/>
<dbReference type="GO" id="GO:0043565">
    <property type="term" value="F:sequence-specific DNA binding"/>
    <property type="evidence" value="ECO:0007669"/>
    <property type="project" value="InterPro"/>
</dbReference>
<evidence type="ECO:0000256" key="2">
    <source>
        <dbReference type="ARBA" id="ARBA00022840"/>
    </source>
</evidence>
<keyword evidence="1" id="KW-0547">Nucleotide-binding</keyword>
<protein>
    <submittedName>
        <fullName evidence="8">Sigma 54-interacting transcriptional regulator</fullName>
    </submittedName>
</protein>
<dbReference type="Pfam" id="PF25601">
    <property type="entry name" value="AAA_lid_14"/>
    <property type="match status" value="1"/>
</dbReference>
<dbReference type="SUPFAM" id="SSF52540">
    <property type="entry name" value="P-loop containing nucleoside triphosphate hydrolases"/>
    <property type="match status" value="1"/>
</dbReference>
<reference evidence="8" key="1">
    <citation type="submission" date="2019-03" db="EMBL/GenBank/DDBJ databases">
        <title>Lake Tanganyika Metagenome-Assembled Genomes (MAGs).</title>
        <authorList>
            <person name="Tran P."/>
        </authorList>
    </citation>
    <scope>NUCLEOTIDE SEQUENCE</scope>
    <source>
        <strain evidence="8">M_DeepCast_400m_m2_100</strain>
    </source>
</reference>
<proteinExistence type="predicted"/>
<dbReference type="Pfam" id="PF00158">
    <property type="entry name" value="Sigma54_activat"/>
    <property type="match status" value="1"/>
</dbReference>
<keyword evidence="4" id="KW-0238">DNA-binding</keyword>
<dbReference type="InterPro" id="IPR027417">
    <property type="entry name" value="P-loop_NTPase"/>
</dbReference>
<keyword evidence="5" id="KW-0804">Transcription</keyword>
<feature type="non-terminal residue" evidence="8">
    <location>
        <position position="1"/>
    </location>
</feature>
<name>A0A937XAJ2_UNCEI</name>
<keyword evidence="2" id="KW-0067">ATP-binding</keyword>
<dbReference type="GO" id="GO:0005524">
    <property type="term" value="F:ATP binding"/>
    <property type="evidence" value="ECO:0007669"/>
    <property type="project" value="UniProtKB-KW"/>
</dbReference>
<dbReference type="InterPro" id="IPR025944">
    <property type="entry name" value="Sigma_54_int_dom_CS"/>
</dbReference>
<feature type="domain" description="Sigma-54 factor interaction" evidence="7">
    <location>
        <begin position="1"/>
        <end position="177"/>
    </location>
</feature>
<feature type="compositionally biased region" description="Basic and acidic residues" evidence="6">
    <location>
        <begin position="197"/>
        <end position="207"/>
    </location>
</feature>
<dbReference type="Gene3D" id="1.10.10.60">
    <property type="entry name" value="Homeodomain-like"/>
    <property type="match status" value="1"/>
</dbReference>
<evidence type="ECO:0000256" key="5">
    <source>
        <dbReference type="ARBA" id="ARBA00023163"/>
    </source>
</evidence>